<sequence>MKKIYFFAAIVISCLHVKAQERADLVEKSMDNLTQKIQGQLPGKYAQIARDSQHIFSPQAFDHFFDRYFTLLANGQESFIQGNSASIKISDNQTKLNLTLSKKTSNSIFSIGTALNISDNTGTLFSGKKPTAGTQFFFTHSYLFATQKHLRYDTEARDLNLQKRREFWDSIGSLYTERNPALLSVTLIKLEQAKATVARLNAEMRATPDTQRTLAQQQQLLDMLDERDKLIEQLKEIDTTTKRSLINKRAKKVISNADDMIVNRELLTDGVTSFTLSWLTTSGAYQHFDYSTYDSTLVFSKRVENRPFDGFSISVGYNWFWQRLPSWTKAIGLNGLNSFYWNISYTAANTNNFDDLRESTLTTLHNNTQNDTIYQFSTDKKLRDISGTTFSRLWVHKFGLQMTGMLGRSQFWGVNITAHSEFAKTRLPVYNTHVGLLFRFLDSSDDKSNVNFELFLAFDDMTDTQQLGKSVWQQKQIGISATVPFQKVFFR</sequence>
<dbReference type="RefSeq" id="WP_211975832.1">
    <property type="nucleotide sequence ID" value="NZ_CBFHAM010000002.1"/>
</dbReference>
<accession>A0ABS5J6K3</accession>
<evidence type="ECO:0000313" key="2">
    <source>
        <dbReference type="Proteomes" id="UP000676386"/>
    </source>
</evidence>
<gene>
    <name evidence="1" type="ORF">KE626_25445</name>
</gene>
<evidence type="ECO:0000313" key="1">
    <source>
        <dbReference type="EMBL" id="MBS0030696.1"/>
    </source>
</evidence>
<dbReference type="EMBL" id="JAGTXB010000016">
    <property type="protein sequence ID" value="MBS0030696.1"/>
    <property type="molecule type" value="Genomic_DNA"/>
</dbReference>
<organism evidence="1 2">
    <name type="scientific">Chitinophaga hostae</name>
    <dbReference type="NCBI Taxonomy" id="2831022"/>
    <lineage>
        <taxon>Bacteria</taxon>
        <taxon>Pseudomonadati</taxon>
        <taxon>Bacteroidota</taxon>
        <taxon>Chitinophagia</taxon>
        <taxon>Chitinophagales</taxon>
        <taxon>Chitinophagaceae</taxon>
        <taxon>Chitinophaga</taxon>
    </lineage>
</organism>
<evidence type="ECO:0008006" key="3">
    <source>
        <dbReference type="Google" id="ProtNLM"/>
    </source>
</evidence>
<name>A0ABS5J6K3_9BACT</name>
<dbReference type="Proteomes" id="UP000676386">
    <property type="component" value="Unassembled WGS sequence"/>
</dbReference>
<protein>
    <recommendedName>
        <fullName evidence="3">DUF3078 domain-containing protein</fullName>
    </recommendedName>
</protein>
<comment type="caution">
    <text evidence="1">The sequence shown here is derived from an EMBL/GenBank/DDBJ whole genome shotgun (WGS) entry which is preliminary data.</text>
</comment>
<reference evidence="1 2" key="1">
    <citation type="submission" date="2021-04" db="EMBL/GenBank/DDBJ databases">
        <title>Chitinophaga sp. nov., isolated from the rhizosphere soil.</title>
        <authorList>
            <person name="He S."/>
        </authorList>
    </citation>
    <scope>NUCLEOTIDE SEQUENCE [LARGE SCALE GENOMIC DNA]</scope>
    <source>
        <strain evidence="1 2">2R12</strain>
    </source>
</reference>
<keyword evidence="2" id="KW-1185">Reference proteome</keyword>
<proteinExistence type="predicted"/>